<dbReference type="InterPro" id="IPR035986">
    <property type="entry name" value="PKD_dom_sf"/>
</dbReference>
<dbReference type="InterPro" id="IPR013783">
    <property type="entry name" value="Ig-like_fold"/>
</dbReference>
<dbReference type="OrthoDB" id="1491323at2"/>
<name>A0A4R6IRV0_9SPHI</name>
<dbReference type="EMBL" id="SNWM01000001">
    <property type="protein sequence ID" value="TDO24921.1"/>
    <property type="molecule type" value="Genomic_DNA"/>
</dbReference>
<sequence>MSETNTKQVSSNSQGYVILYILLSVLLLTGLIVLFKSSLFENRTVDARILRDQIYVNENLVFTDNTRGAAAWVWEFGDGAKATTQNGSYHYTKPGEYIVRLTVDGKLREQFPVSVRDTIRSIVDSVLTISGPTSGVVNEEVRLEGEGDGKNFEWSFGETGRVDVKGKTALYTYRTPGTFTVRLRTDKSKRPILHTITVTDPNLEIVEDMVAPGDGERKAIDDIRARLQAIANGADFNANYYYLINKYMCSNEKVSVNVEMNGKKKQTDFYSYCMGLTFGGEIAIDEAELNIKPNSSCASLLNVKQHSASAQPAPAVSTTTNN</sequence>
<keyword evidence="4" id="KW-1185">Reference proteome</keyword>
<accession>A0A4R6IRV0</accession>
<keyword evidence="1" id="KW-0812">Transmembrane</keyword>
<dbReference type="AlphaFoldDB" id="A0A4R6IRV0"/>
<dbReference type="PROSITE" id="PS50093">
    <property type="entry name" value="PKD"/>
    <property type="match status" value="2"/>
</dbReference>
<evidence type="ECO:0000256" key="1">
    <source>
        <dbReference type="SAM" id="Phobius"/>
    </source>
</evidence>
<feature type="transmembrane region" description="Helical" evidence="1">
    <location>
        <begin position="15"/>
        <end position="35"/>
    </location>
</feature>
<reference evidence="3 4" key="1">
    <citation type="submission" date="2019-03" db="EMBL/GenBank/DDBJ databases">
        <title>Genomic Encyclopedia of Archaeal and Bacterial Type Strains, Phase II (KMG-II): from individual species to whole genera.</title>
        <authorList>
            <person name="Goeker M."/>
        </authorList>
    </citation>
    <scope>NUCLEOTIDE SEQUENCE [LARGE SCALE GENOMIC DNA]</scope>
    <source>
        <strain evidence="3 4">DSM 19034</strain>
    </source>
</reference>
<protein>
    <submittedName>
        <fullName evidence="3">PKD domain-containing protein</fullName>
    </submittedName>
</protein>
<evidence type="ECO:0000313" key="4">
    <source>
        <dbReference type="Proteomes" id="UP000295499"/>
    </source>
</evidence>
<feature type="domain" description="PKD" evidence="2">
    <location>
        <begin position="144"/>
        <end position="183"/>
    </location>
</feature>
<dbReference type="Pfam" id="PF00801">
    <property type="entry name" value="PKD"/>
    <property type="match status" value="1"/>
</dbReference>
<dbReference type="InterPro" id="IPR000601">
    <property type="entry name" value="PKD_dom"/>
</dbReference>
<evidence type="ECO:0000313" key="3">
    <source>
        <dbReference type="EMBL" id="TDO24921.1"/>
    </source>
</evidence>
<comment type="caution">
    <text evidence="3">The sequence shown here is derived from an EMBL/GenBank/DDBJ whole genome shotgun (WGS) entry which is preliminary data.</text>
</comment>
<keyword evidence="1" id="KW-0472">Membrane</keyword>
<dbReference type="SUPFAM" id="SSF49299">
    <property type="entry name" value="PKD domain"/>
    <property type="match status" value="2"/>
</dbReference>
<feature type="domain" description="PKD" evidence="2">
    <location>
        <begin position="64"/>
        <end position="103"/>
    </location>
</feature>
<dbReference type="InterPro" id="IPR022409">
    <property type="entry name" value="PKD/Chitinase_dom"/>
</dbReference>
<dbReference type="SMART" id="SM00089">
    <property type="entry name" value="PKD"/>
    <property type="match status" value="2"/>
</dbReference>
<proteinExistence type="predicted"/>
<organism evidence="3 4">
    <name type="scientific">Pedobacter duraquae</name>
    <dbReference type="NCBI Taxonomy" id="425511"/>
    <lineage>
        <taxon>Bacteria</taxon>
        <taxon>Pseudomonadati</taxon>
        <taxon>Bacteroidota</taxon>
        <taxon>Sphingobacteriia</taxon>
        <taxon>Sphingobacteriales</taxon>
        <taxon>Sphingobacteriaceae</taxon>
        <taxon>Pedobacter</taxon>
    </lineage>
</organism>
<dbReference type="Proteomes" id="UP000295499">
    <property type="component" value="Unassembled WGS sequence"/>
</dbReference>
<dbReference type="CDD" id="cd00146">
    <property type="entry name" value="PKD"/>
    <property type="match status" value="2"/>
</dbReference>
<dbReference type="Gene3D" id="2.60.40.10">
    <property type="entry name" value="Immunoglobulins"/>
    <property type="match status" value="2"/>
</dbReference>
<dbReference type="RefSeq" id="WP_133553318.1">
    <property type="nucleotide sequence ID" value="NZ_SNWM01000001.1"/>
</dbReference>
<keyword evidence="1" id="KW-1133">Transmembrane helix</keyword>
<gene>
    <name evidence="3" type="ORF">CLV32_1216</name>
</gene>
<dbReference type="Pfam" id="PF18911">
    <property type="entry name" value="PKD_4"/>
    <property type="match status" value="1"/>
</dbReference>
<evidence type="ECO:0000259" key="2">
    <source>
        <dbReference type="PROSITE" id="PS50093"/>
    </source>
</evidence>